<evidence type="ECO:0000313" key="3">
    <source>
        <dbReference type="Proteomes" id="UP001061862"/>
    </source>
</evidence>
<evidence type="ECO:0000313" key="2">
    <source>
        <dbReference type="EMBL" id="UXN71810.1"/>
    </source>
</evidence>
<gene>
    <name evidence="2" type="ORF">N8A98_11800</name>
</gene>
<protein>
    <submittedName>
        <fullName evidence="2">DUF4037 domain-containing protein</fullName>
    </submittedName>
</protein>
<dbReference type="Pfam" id="PF13228">
    <property type="entry name" value="DUF4037"/>
    <property type="match status" value="1"/>
</dbReference>
<dbReference type="Proteomes" id="UP001061862">
    <property type="component" value="Chromosome"/>
</dbReference>
<dbReference type="EMBL" id="CP104965">
    <property type="protein sequence ID" value="UXN71810.1"/>
    <property type="molecule type" value="Genomic_DNA"/>
</dbReference>
<organism evidence="2 3">
    <name type="scientific">Devosia neptuniae</name>
    <dbReference type="NCBI Taxonomy" id="191302"/>
    <lineage>
        <taxon>Bacteria</taxon>
        <taxon>Pseudomonadati</taxon>
        <taxon>Pseudomonadota</taxon>
        <taxon>Alphaproteobacteria</taxon>
        <taxon>Hyphomicrobiales</taxon>
        <taxon>Devosiaceae</taxon>
        <taxon>Devosia</taxon>
    </lineage>
</organism>
<keyword evidence="3" id="KW-1185">Reference proteome</keyword>
<name>A0ABY6CHV7_9HYPH</name>
<proteinExistence type="predicted"/>
<feature type="domain" description="DUF4037" evidence="1">
    <location>
        <begin position="148"/>
        <end position="246"/>
    </location>
</feature>
<sequence length="365" mass="40654">MLALQAGGEGMQGIELSRGFYTDIVQPWLGRIAPNLRYSASLTTYGSELLGFDDETSRDHNWGPRVHIIVTRAQFDALARQLVEQFSKIAPASYRGEPIGWRSRPHPPANGMEAAGALEHGLEFHTLEALLEGHFAIRSAEGLDPLQWLGFAEQKLLAFTSAPVFHDDDGRLRQAQDRLAYFPDDIWLYKITCQWRRIAEEQAFVGRAGQVGDDLGSRVIAARLARDVMRLGFLLERRYPPYAKWFGSSFARLSIAASLSPHLQRALLSSEWTECQDALAAAYLELARHQNAIGVARFEPIVGPYHERPFTTINADDAVAAAQAAISDAAIKRLPIVGALDQVSDLTPLLQDARLSQRMMRQLHE</sequence>
<dbReference type="RefSeq" id="WP_262171537.1">
    <property type="nucleotide sequence ID" value="NZ_CP104965.1"/>
</dbReference>
<evidence type="ECO:0000259" key="1">
    <source>
        <dbReference type="Pfam" id="PF13228"/>
    </source>
</evidence>
<reference evidence="2 3" key="1">
    <citation type="submission" date="2022-09" db="EMBL/GenBank/DDBJ databases">
        <title>Interaction between co-microsymbionts with complementary sets of symbiotic genes in legume-rhizobium systems.</title>
        <authorList>
            <person name="Safronova V."/>
            <person name="Sazanova A."/>
            <person name="Afonin A."/>
            <person name="Chirak E."/>
        </authorList>
    </citation>
    <scope>NUCLEOTIDE SEQUENCE [LARGE SCALE GENOMIC DNA]</scope>
    <source>
        <strain evidence="2 3">A18/4-1</strain>
    </source>
</reference>
<dbReference type="InterPro" id="IPR025117">
    <property type="entry name" value="DUF4037"/>
</dbReference>
<accession>A0ABY6CHV7</accession>